<evidence type="ECO:0000256" key="1">
    <source>
        <dbReference type="SAM" id="SignalP"/>
    </source>
</evidence>
<name>K6ZW21_9ALTE</name>
<dbReference type="OrthoDB" id="6119160at2"/>
<keyword evidence="3" id="KW-1185">Reference proteome</keyword>
<proteinExistence type="predicted"/>
<comment type="caution">
    <text evidence="2">The sequence shown here is derived from an EMBL/GenBank/DDBJ whole genome shotgun (WGS) entry which is preliminary data.</text>
</comment>
<protein>
    <recommendedName>
        <fullName evidence="4">Rap1a immunity protein domain-containing protein</fullName>
    </recommendedName>
</protein>
<sequence length="159" mass="17104">MNIMNFGAAKIGYICLALLGMLTFSANVAAQPQPIWQSCQSLKTLSLNQATISDDEQALCYQFINGFLQGAVLTDSQIMRGLEEGDALSTFAQRAIRTRVGNSRATDADTYLAHFCLPTADIDYATVVSVAKALPKERSGQAGLANEVYVAVKKAFPCT</sequence>
<feature type="signal peptide" evidence="1">
    <location>
        <begin position="1"/>
        <end position="30"/>
    </location>
</feature>
<accession>K6ZW21</accession>
<dbReference type="AlphaFoldDB" id="K6ZW21"/>
<dbReference type="Proteomes" id="UP000006322">
    <property type="component" value="Unassembled WGS sequence"/>
</dbReference>
<organism evidence="2 3">
    <name type="scientific">Paraglaciecola polaris LMG 21857</name>
    <dbReference type="NCBI Taxonomy" id="1129793"/>
    <lineage>
        <taxon>Bacteria</taxon>
        <taxon>Pseudomonadati</taxon>
        <taxon>Pseudomonadota</taxon>
        <taxon>Gammaproteobacteria</taxon>
        <taxon>Alteromonadales</taxon>
        <taxon>Alteromonadaceae</taxon>
        <taxon>Paraglaciecola</taxon>
    </lineage>
</organism>
<evidence type="ECO:0000313" key="2">
    <source>
        <dbReference type="EMBL" id="GAC32983.1"/>
    </source>
</evidence>
<evidence type="ECO:0008006" key="4">
    <source>
        <dbReference type="Google" id="ProtNLM"/>
    </source>
</evidence>
<feature type="chain" id="PRO_5003898660" description="Rap1a immunity protein domain-containing protein" evidence="1">
    <location>
        <begin position="31"/>
        <end position="159"/>
    </location>
</feature>
<keyword evidence="1" id="KW-0732">Signal</keyword>
<reference evidence="3" key="1">
    <citation type="journal article" date="2014" name="Environ. Microbiol.">
        <title>Comparative genomics of the marine bacterial genus Glaciecola reveals the high degree of genomic diversity and genomic characteristic for cold adaptation.</title>
        <authorList>
            <person name="Qin Q.L."/>
            <person name="Xie B.B."/>
            <person name="Yu Y."/>
            <person name="Shu Y.L."/>
            <person name="Rong J.C."/>
            <person name="Zhang Y.J."/>
            <person name="Zhao D.L."/>
            <person name="Chen X.L."/>
            <person name="Zhang X.Y."/>
            <person name="Chen B."/>
            <person name="Zhou B.C."/>
            <person name="Zhang Y.Z."/>
        </authorList>
    </citation>
    <scope>NUCLEOTIDE SEQUENCE [LARGE SCALE GENOMIC DNA]</scope>
    <source>
        <strain evidence="3">LMG 21857</strain>
    </source>
</reference>
<evidence type="ECO:0000313" key="3">
    <source>
        <dbReference type="Proteomes" id="UP000006322"/>
    </source>
</evidence>
<dbReference type="RefSeq" id="WP_007104766.1">
    <property type="nucleotide sequence ID" value="NZ_BAER01000045.1"/>
</dbReference>
<dbReference type="EMBL" id="BAER01000045">
    <property type="protein sequence ID" value="GAC32983.1"/>
    <property type="molecule type" value="Genomic_DNA"/>
</dbReference>
<gene>
    <name evidence="2" type="ORF">GPLA_2078</name>
</gene>
<dbReference type="STRING" id="1129793.GPLA_2078"/>